<organism evidence="1 2">
    <name type="scientific">Duganella vulcania</name>
    <dbReference type="NCBI Taxonomy" id="2692166"/>
    <lineage>
        <taxon>Bacteria</taxon>
        <taxon>Pseudomonadati</taxon>
        <taxon>Pseudomonadota</taxon>
        <taxon>Betaproteobacteria</taxon>
        <taxon>Burkholderiales</taxon>
        <taxon>Oxalobacteraceae</taxon>
        <taxon>Telluria group</taxon>
        <taxon>Duganella</taxon>
    </lineage>
</organism>
<proteinExistence type="predicted"/>
<name>A0A845GIE5_9BURK</name>
<dbReference type="Proteomes" id="UP000447355">
    <property type="component" value="Unassembled WGS sequence"/>
</dbReference>
<evidence type="ECO:0000313" key="1">
    <source>
        <dbReference type="EMBL" id="MYM92439.1"/>
    </source>
</evidence>
<dbReference type="SUPFAM" id="SSF109604">
    <property type="entry name" value="HD-domain/PDEase-like"/>
    <property type="match status" value="1"/>
</dbReference>
<comment type="caution">
    <text evidence="1">The sequence shown here is derived from an EMBL/GenBank/DDBJ whole genome shotgun (WGS) entry which is preliminary data.</text>
</comment>
<gene>
    <name evidence="1" type="ORF">GTP90_01030</name>
</gene>
<dbReference type="Gene3D" id="1.10.3210.10">
    <property type="entry name" value="Hypothetical protein af1432"/>
    <property type="match status" value="1"/>
</dbReference>
<accession>A0A845GIE5</accession>
<evidence type="ECO:0000313" key="2">
    <source>
        <dbReference type="Proteomes" id="UP000447355"/>
    </source>
</evidence>
<dbReference type="Pfam" id="PF13328">
    <property type="entry name" value="HD_4"/>
    <property type="match status" value="1"/>
</dbReference>
<dbReference type="AlphaFoldDB" id="A0A845GIE5"/>
<dbReference type="EMBL" id="WWCX01000001">
    <property type="protein sequence ID" value="MYM92439.1"/>
    <property type="molecule type" value="Genomic_DNA"/>
</dbReference>
<sequence>MVSNLDRAIEIAVRAHAGQLDKAGQPYILHPLAVMLSMSTEVERIVAVLHDVVEDCGVTLDQLRAEGFVPEVVSGVDAVTRRSGETYADFVIRAGMDPIGRRVKIRDLRHNADIGRIAEPTAADYARTEKYRRAIEQLEAVSA</sequence>
<reference evidence="1" key="1">
    <citation type="submission" date="2019-12" db="EMBL/GenBank/DDBJ databases">
        <title>Novel species isolated from a subtropical stream in China.</title>
        <authorList>
            <person name="Lu H."/>
        </authorList>
    </citation>
    <scope>NUCLEOTIDE SEQUENCE [LARGE SCALE GENOMIC DNA]</scope>
    <source>
        <strain evidence="1">FT81W</strain>
    </source>
</reference>
<protein>
    <submittedName>
        <fullName evidence="1">HD domain-containing protein</fullName>
    </submittedName>
</protein>